<dbReference type="PANTHER" id="PTHR44163">
    <property type="entry name" value="U3 SMALL NUCLEOLAR RNA-ASSOCIATED PROTEIN 4 HOMOLOG"/>
    <property type="match status" value="1"/>
</dbReference>
<dbReference type="GO" id="GO:0032040">
    <property type="term" value="C:small-subunit processome"/>
    <property type="evidence" value="ECO:0007669"/>
    <property type="project" value="TreeGrafter"/>
</dbReference>
<dbReference type="InterPro" id="IPR046351">
    <property type="entry name" value="UTP4"/>
</dbReference>
<dbReference type="GO" id="GO:0030686">
    <property type="term" value="C:90S preribosome"/>
    <property type="evidence" value="ECO:0007669"/>
    <property type="project" value="InterPro"/>
</dbReference>
<dbReference type="AlphaFoldDB" id="A0A6A5HP65"/>
<dbReference type="PANTHER" id="PTHR44163:SF1">
    <property type="entry name" value="U3 SMALL NUCLEOLAR RNA-ASSOCIATED PROTEIN 4 HOMOLOG"/>
    <property type="match status" value="1"/>
</dbReference>
<dbReference type="EMBL" id="WUAV01000001">
    <property type="protein sequence ID" value="KAF1769698.1"/>
    <property type="molecule type" value="Genomic_DNA"/>
</dbReference>
<name>A0A6A5HP65_CAERE</name>
<organism evidence="2 3">
    <name type="scientific">Caenorhabditis remanei</name>
    <name type="common">Caenorhabditis vulgaris</name>
    <dbReference type="NCBI Taxonomy" id="31234"/>
    <lineage>
        <taxon>Eukaryota</taxon>
        <taxon>Metazoa</taxon>
        <taxon>Ecdysozoa</taxon>
        <taxon>Nematoda</taxon>
        <taxon>Chromadorea</taxon>
        <taxon>Rhabditida</taxon>
        <taxon>Rhabditina</taxon>
        <taxon>Rhabditomorpha</taxon>
        <taxon>Rhabditoidea</taxon>
        <taxon>Rhabditidae</taxon>
        <taxon>Peloderinae</taxon>
        <taxon>Caenorhabditis</taxon>
    </lineage>
</organism>
<feature type="compositionally biased region" description="Polar residues" evidence="1">
    <location>
        <begin position="634"/>
        <end position="645"/>
    </location>
</feature>
<evidence type="ECO:0000256" key="1">
    <source>
        <dbReference type="SAM" id="MobiDB-lite"/>
    </source>
</evidence>
<gene>
    <name evidence="2" type="ORF">GCK72_001515</name>
</gene>
<evidence type="ECO:0000313" key="3">
    <source>
        <dbReference type="Proteomes" id="UP000483820"/>
    </source>
</evidence>
<dbReference type="SUPFAM" id="SSF82171">
    <property type="entry name" value="DPP6 N-terminal domain-like"/>
    <property type="match status" value="1"/>
</dbReference>
<dbReference type="CTD" id="9826869"/>
<evidence type="ECO:0000313" key="2">
    <source>
        <dbReference type="EMBL" id="KAF1769698.1"/>
    </source>
</evidence>
<dbReference type="InterPro" id="IPR036322">
    <property type="entry name" value="WD40_repeat_dom_sf"/>
</dbReference>
<dbReference type="InterPro" id="IPR015943">
    <property type="entry name" value="WD40/YVTN_repeat-like_dom_sf"/>
</dbReference>
<sequence length="691" mass="76044">MSLCLEKQKIRCGMISRVARHIAIDENSGKIAVVRKSRSSETHDYIEFYNILSSWLAVPELTVCPENGSIENLLFVEHGELMTAHANGSVCFIDPHNNGRVKRIQISASTIWAVCKHDASKSSIAMISHSSVLYFFDVTSKMITSSISLGVESRLFDVSSNGSLVAIGSVDGIILAGDGRVQQTLKLDRQNRRDPTIAWSVLFVKPSLLACGDSRGTVSLWNPTDGSLVQSISCLQSHILSMVTMDDGTLNVAGVDPRITELKETPGGHFEITNRRNGPTRDIRSMDVYENTVYAAGEDFDIFVCKNGCRKLLFHQQKNIIVAQDIITSAGENYIDVFWKEQGEDEPTEGSTVLQQHYEMIHLAKIFTPKKRIITCWSISPCGQYIVIGTCHDTTIYKITPTARKLSKKVLKTATLDVIATSFCITKNNRLFVARNDFEIAEFDLTEDNCKEIKVLISQNDCGSVTRMCASPCADHLAVLTTRSQVFSINVESGDSRLMKVDLPIDLTLTSTSAFILSTVTSSDSNQDTKKIMHEVGLSNGLIKRSASSHQLRMLPSSPKSSIPGQPIYLMGINNAKIMAVSYDGHWSILDIDAGTVVSAQDGPLKANKKKLLNGADSCPLLFSGIRLRDDTNEQNGTDHSGSPSKRTRRSSVRNGTEPFQSMNSRVVQLEVSGDEIPKTAGFKLKKFGMQ</sequence>
<dbReference type="KEGG" id="crq:GCK72_001515"/>
<proteinExistence type="predicted"/>
<dbReference type="Proteomes" id="UP000483820">
    <property type="component" value="Chromosome I"/>
</dbReference>
<dbReference type="GO" id="GO:0003723">
    <property type="term" value="F:RNA binding"/>
    <property type="evidence" value="ECO:0007669"/>
    <property type="project" value="TreeGrafter"/>
</dbReference>
<feature type="region of interest" description="Disordered" evidence="1">
    <location>
        <begin position="630"/>
        <end position="664"/>
    </location>
</feature>
<dbReference type="GO" id="GO:0000462">
    <property type="term" value="P:maturation of SSU-rRNA from tricistronic rRNA transcript (SSU-rRNA, 5.8S rRNA, LSU-rRNA)"/>
    <property type="evidence" value="ECO:0007669"/>
    <property type="project" value="InterPro"/>
</dbReference>
<reference evidence="2 3" key="1">
    <citation type="submission" date="2019-12" db="EMBL/GenBank/DDBJ databases">
        <title>Chromosome-level assembly of the Caenorhabditis remanei genome.</title>
        <authorList>
            <person name="Teterina A.A."/>
            <person name="Willis J.H."/>
            <person name="Phillips P.C."/>
        </authorList>
    </citation>
    <scope>NUCLEOTIDE SEQUENCE [LARGE SCALE GENOMIC DNA]</scope>
    <source>
        <strain evidence="2 3">PX506</strain>
        <tissue evidence="2">Whole organism</tissue>
    </source>
</reference>
<dbReference type="GO" id="GO:0034455">
    <property type="term" value="C:t-UTP complex"/>
    <property type="evidence" value="ECO:0007669"/>
    <property type="project" value="TreeGrafter"/>
</dbReference>
<protein>
    <submittedName>
        <fullName evidence="2">Uncharacterized protein</fullName>
    </submittedName>
</protein>
<dbReference type="GeneID" id="9826869"/>
<dbReference type="SUPFAM" id="SSF50978">
    <property type="entry name" value="WD40 repeat-like"/>
    <property type="match status" value="1"/>
</dbReference>
<comment type="caution">
    <text evidence="2">The sequence shown here is derived from an EMBL/GenBank/DDBJ whole genome shotgun (WGS) entry which is preliminary data.</text>
</comment>
<feature type="compositionally biased region" description="Polar residues" evidence="1">
    <location>
        <begin position="653"/>
        <end position="664"/>
    </location>
</feature>
<dbReference type="RefSeq" id="XP_003097678.2">
    <property type="nucleotide sequence ID" value="XM_003097630.2"/>
</dbReference>
<dbReference type="Gene3D" id="2.130.10.10">
    <property type="entry name" value="YVTN repeat-like/Quinoprotein amine dehydrogenase"/>
    <property type="match status" value="2"/>
</dbReference>
<accession>A0A6A5HP65</accession>